<dbReference type="STRING" id="1348612.A0A397GP05"/>
<dbReference type="AlphaFoldDB" id="A0A397GP05"/>
<feature type="transmembrane region" description="Helical" evidence="1">
    <location>
        <begin position="12"/>
        <end position="33"/>
    </location>
</feature>
<keyword evidence="1" id="KW-0472">Membrane</keyword>
<keyword evidence="3" id="KW-1185">Reference proteome</keyword>
<dbReference type="EMBL" id="PQFF01000399">
    <property type="protein sequence ID" value="RHZ52791.1"/>
    <property type="molecule type" value="Genomic_DNA"/>
</dbReference>
<dbReference type="Proteomes" id="UP000266861">
    <property type="component" value="Unassembled WGS sequence"/>
</dbReference>
<protein>
    <recommendedName>
        <fullName evidence="4">ATPase domain-containing protein</fullName>
    </recommendedName>
</protein>
<gene>
    <name evidence="2" type="ORF">Glove_457g43</name>
</gene>
<dbReference type="OrthoDB" id="2333074at2759"/>
<evidence type="ECO:0008006" key="4">
    <source>
        <dbReference type="Google" id="ProtNLM"/>
    </source>
</evidence>
<keyword evidence="1" id="KW-1133">Transmembrane helix</keyword>
<sequence length="152" mass="17428">MYNCDTSIVLEIVGIFLALLGFFCTGDLCYTYFRNKYNNDLLIKTIEKGTLPKIYVPDNKLVPRETVVKQLEKIFRPDKDQSFYYVVCGERGTGKTTLIIKASREVGRGVIYVDIPSDVKDFGKAFGKALNFSFEKRISFYKSIDTKIEQCE</sequence>
<reference evidence="2 3" key="1">
    <citation type="submission" date="2018-08" db="EMBL/GenBank/DDBJ databases">
        <title>Genome and evolution of the arbuscular mycorrhizal fungus Diversispora epigaea (formerly Glomus versiforme) and its bacterial endosymbionts.</title>
        <authorList>
            <person name="Sun X."/>
            <person name="Fei Z."/>
            <person name="Harrison M."/>
        </authorList>
    </citation>
    <scope>NUCLEOTIDE SEQUENCE [LARGE SCALE GENOMIC DNA]</scope>
    <source>
        <strain evidence="2 3">IT104</strain>
    </source>
</reference>
<evidence type="ECO:0000256" key="1">
    <source>
        <dbReference type="SAM" id="Phobius"/>
    </source>
</evidence>
<accession>A0A397GP05</accession>
<dbReference type="Gene3D" id="3.40.50.300">
    <property type="entry name" value="P-loop containing nucleotide triphosphate hydrolases"/>
    <property type="match status" value="1"/>
</dbReference>
<name>A0A397GP05_9GLOM</name>
<keyword evidence="1" id="KW-0812">Transmembrane</keyword>
<dbReference type="InterPro" id="IPR027417">
    <property type="entry name" value="P-loop_NTPase"/>
</dbReference>
<organism evidence="2 3">
    <name type="scientific">Diversispora epigaea</name>
    <dbReference type="NCBI Taxonomy" id="1348612"/>
    <lineage>
        <taxon>Eukaryota</taxon>
        <taxon>Fungi</taxon>
        <taxon>Fungi incertae sedis</taxon>
        <taxon>Mucoromycota</taxon>
        <taxon>Glomeromycotina</taxon>
        <taxon>Glomeromycetes</taxon>
        <taxon>Diversisporales</taxon>
        <taxon>Diversisporaceae</taxon>
        <taxon>Diversispora</taxon>
    </lineage>
</organism>
<comment type="caution">
    <text evidence="2">The sequence shown here is derived from an EMBL/GenBank/DDBJ whole genome shotgun (WGS) entry which is preliminary data.</text>
</comment>
<dbReference type="SUPFAM" id="SSF52540">
    <property type="entry name" value="P-loop containing nucleoside triphosphate hydrolases"/>
    <property type="match status" value="1"/>
</dbReference>
<evidence type="ECO:0000313" key="2">
    <source>
        <dbReference type="EMBL" id="RHZ52791.1"/>
    </source>
</evidence>
<evidence type="ECO:0000313" key="3">
    <source>
        <dbReference type="Proteomes" id="UP000266861"/>
    </source>
</evidence>
<proteinExistence type="predicted"/>